<dbReference type="RefSeq" id="WP_359697921.1">
    <property type="nucleotide sequence ID" value="NZ_JBEYXT010000112.1"/>
</dbReference>
<accession>A0ABV3B365</accession>
<dbReference type="EMBL" id="JBEYXT010000112">
    <property type="protein sequence ID" value="MEU6803876.1"/>
    <property type="molecule type" value="Genomic_DNA"/>
</dbReference>
<keyword evidence="2" id="KW-0472">Membrane</keyword>
<evidence type="ECO:0000313" key="4">
    <source>
        <dbReference type="Proteomes" id="UP001551189"/>
    </source>
</evidence>
<evidence type="ECO:0000256" key="2">
    <source>
        <dbReference type="SAM" id="Phobius"/>
    </source>
</evidence>
<evidence type="ECO:0000256" key="1">
    <source>
        <dbReference type="SAM" id="MobiDB-lite"/>
    </source>
</evidence>
<gene>
    <name evidence="3" type="ORF">ABZ931_23130</name>
</gene>
<sequence length="180" mass="17981">MSTEYPSPPPDVPLGPPTPTAPRRRLPLLLAGLAGVVVGGGVVGAVWALSEGRETSGSPKSASSAETLAVETEPSTFTLTGSFELTEGAVGDGLGGCEGSGGYDDITEGTAVTVYDAAGTVVATGRLGDSTLSSGTCTFEVAVEDVPRGEDFYKVEVSHRGTVQLSGDEAEAGLFGASLG</sequence>
<organism evidence="3 4">
    <name type="scientific">Streptomyces neyagawaensis</name>
    <dbReference type="NCBI Taxonomy" id="42238"/>
    <lineage>
        <taxon>Bacteria</taxon>
        <taxon>Bacillati</taxon>
        <taxon>Actinomycetota</taxon>
        <taxon>Actinomycetes</taxon>
        <taxon>Kitasatosporales</taxon>
        <taxon>Streptomycetaceae</taxon>
        <taxon>Streptomyces</taxon>
    </lineage>
</organism>
<dbReference type="Proteomes" id="UP001551189">
    <property type="component" value="Unassembled WGS sequence"/>
</dbReference>
<protein>
    <submittedName>
        <fullName evidence="3">Uncharacterized protein</fullName>
    </submittedName>
</protein>
<comment type="caution">
    <text evidence="3">The sequence shown here is derived from an EMBL/GenBank/DDBJ whole genome shotgun (WGS) entry which is preliminary data.</text>
</comment>
<evidence type="ECO:0000313" key="3">
    <source>
        <dbReference type="EMBL" id="MEU6803876.1"/>
    </source>
</evidence>
<keyword evidence="2" id="KW-0812">Transmembrane</keyword>
<keyword evidence="2" id="KW-1133">Transmembrane helix</keyword>
<keyword evidence="4" id="KW-1185">Reference proteome</keyword>
<proteinExistence type="predicted"/>
<name>A0ABV3B365_9ACTN</name>
<feature type="region of interest" description="Disordered" evidence="1">
    <location>
        <begin position="1"/>
        <end position="20"/>
    </location>
</feature>
<feature type="transmembrane region" description="Helical" evidence="2">
    <location>
        <begin position="28"/>
        <end position="50"/>
    </location>
</feature>
<reference evidence="3 4" key="1">
    <citation type="submission" date="2024-06" db="EMBL/GenBank/DDBJ databases">
        <title>The Natural Products Discovery Center: Release of the First 8490 Sequenced Strains for Exploring Actinobacteria Biosynthetic Diversity.</title>
        <authorList>
            <person name="Kalkreuter E."/>
            <person name="Kautsar S.A."/>
            <person name="Yang D."/>
            <person name="Bader C.D."/>
            <person name="Teijaro C.N."/>
            <person name="Fluegel L."/>
            <person name="Davis C.M."/>
            <person name="Simpson J.R."/>
            <person name="Lauterbach L."/>
            <person name="Steele A.D."/>
            <person name="Gui C."/>
            <person name="Meng S."/>
            <person name="Li G."/>
            <person name="Viehrig K."/>
            <person name="Ye F."/>
            <person name="Su P."/>
            <person name="Kiefer A.F."/>
            <person name="Nichols A."/>
            <person name="Cepeda A.J."/>
            <person name="Yan W."/>
            <person name="Fan B."/>
            <person name="Jiang Y."/>
            <person name="Adhikari A."/>
            <person name="Zheng C.-J."/>
            <person name="Schuster L."/>
            <person name="Cowan T.M."/>
            <person name="Smanski M.J."/>
            <person name="Chevrette M.G."/>
            <person name="De Carvalho L.P.S."/>
            <person name="Shen B."/>
        </authorList>
    </citation>
    <scope>NUCLEOTIDE SEQUENCE [LARGE SCALE GENOMIC DNA]</scope>
    <source>
        <strain evidence="3 4">NPDC046851</strain>
    </source>
</reference>